<dbReference type="OrthoDB" id="10305575at2759"/>
<dbReference type="InParanoid" id="C7ZPR6"/>
<reference evidence="2 3" key="1">
    <citation type="journal article" date="2009" name="PLoS Genet.">
        <title>The genome of Nectria haematococca: contribution of supernumerary chromosomes to gene expansion.</title>
        <authorList>
            <person name="Coleman J.J."/>
            <person name="Rounsley S.D."/>
            <person name="Rodriguez-Carres M."/>
            <person name="Kuo A."/>
            <person name="Wasmann C.C."/>
            <person name="Grimwood J."/>
            <person name="Schmutz J."/>
            <person name="Taga M."/>
            <person name="White G.J."/>
            <person name="Zhou S."/>
            <person name="Schwartz D.C."/>
            <person name="Freitag M."/>
            <person name="Ma L.J."/>
            <person name="Danchin E.G."/>
            <person name="Henrissat B."/>
            <person name="Coutinho P.M."/>
            <person name="Nelson D.R."/>
            <person name="Straney D."/>
            <person name="Napoli C.A."/>
            <person name="Barker B.M."/>
            <person name="Gribskov M."/>
            <person name="Rep M."/>
            <person name="Kroken S."/>
            <person name="Molnar I."/>
            <person name="Rensing C."/>
            <person name="Kennell J.C."/>
            <person name="Zamora J."/>
            <person name="Farman M.L."/>
            <person name="Selker E.U."/>
            <person name="Salamov A."/>
            <person name="Shapiro H."/>
            <person name="Pangilinan J."/>
            <person name="Lindquist E."/>
            <person name="Lamers C."/>
            <person name="Grigoriev I.V."/>
            <person name="Geiser D.M."/>
            <person name="Covert S.F."/>
            <person name="Temporini E."/>
            <person name="Vanetten H.D."/>
        </authorList>
    </citation>
    <scope>NUCLEOTIDE SEQUENCE [LARGE SCALE GENOMIC DNA]</scope>
    <source>
        <strain evidence="3">ATCC MYA-4622 / CBS 123669 / FGSC 9596 / NRRL 45880 / 77-13-4</strain>
    </source>
</reference>
<proteinExistence type="predicted"/>
<name>C7ZPR6_FUSV7</name>
<dbReference type="AlphaFoldDB" id="C7ZPR6"/>
<dbReference type="HOGENOM" id="CLU_1272610_0_0_1"/>
<dbReference type="GeneID" id="9677525"/>
<dbReference type="RefSeq" id="XP_003039703.1">
    <property type="nucleotide sequence ID" value="XM_003039657.1"/>
</dbReference>
<dbReference type="VEuPathDB" id="FungiDB:NECHADRAFT_88992"/>
<sequence>MPRTDVGCPSRREPARSPLSRSWRGTRVREYIPRMQDAITDSYAPVRVGVQDIARPLVDTALTRRRNLYRTGVGIYLESSLVDQCDSVCQLLTGKARQPADLRQEYNRKEARGRVDVEVRMCRPGRSADRSPQSFKFPFSVVKLEIAMIAMLFSASHGIRIKAVNGSLSSYSSHSFDCYGLHSLKSLSNFSSKSYWPPPLVHHPSLHDTSASPIATC</sequence>
<evidence type="ECO:0000313" key="3">
    <source>
        <dbReference type="Proteomes" id="UP000005206"/>
    </source>
</evidence>
<protein>
    <submittedName>
        <fullName evidence="2">Uncharacterized protein</fullName>
    </submittedName>
</protein>
<dbReference type="EMBL" id="GG698971">
    <property type="protein sequence ID" value="EEU33990.1"/>
    <property type="molecule type" value="Genomic_DNA"/>
</dbReference>
<feature type="region of interest" description="Disordered" evidence="1">
    <location>
        <begin position="1"/>
        <end position="21"/>
    </location>
</feature>
<gene>
    <name evidence="2" type="ORF">NECHADRAFT_88992</name>
</gene>
<organism evidence="2 3">
    <name type="scientific">Fusarium vanettenii (strain ATCC MYA-4622 / CBS 123669 / FGSC 9596 / NRRL 45880 / 77-13-4)</name>
    <name type="common">Fusarium solani subsp. pisi</name>
    <dbReference type="NCBI Taxonomy" id="660122"/>
    <lineage>
        <taxon>Eukaryota</taxon>
        <taxon>Fungi</taxon>
        <taxon>Dikarya</taxon>
        <taxon>Ascomycota</taxon>
        <taxon>Pezizomycotina</taxon>
        <taxon>Sordariomycetes</taxon>
        <taxon>Hypocreomycetidae</taxon>
        <taxon>Hypocreales</taxon>
        <taxon>Nectriaceae</taxon>
        <taxon>Fusarium</taxon>
        <taxon>Fusarium solani species complex</taxon>
        <taxon>Fusarium vanettenii</taxon>
    </lineage>
</organism>
<dbReference type="Proteomes" id="UP000005206">
    <property type="component" value="Unassembled WGS sequence"/>
</dbReference>
<keyword evidence="3" id="KW-1185">Reference proteome</keyword>
<accession>C7ZPR6</accession>
<evidence type="ECO:0000313" key="2">
    <source>
        <dbReference type="EMBL" id="EEU33990.1"/>
    </source>
</evidence>
<dbReference type="KEGG" id="nhe:NECHADRAFT_88992"/>
<evidence type="ECO:0000256" key="1">
    <source>
        <dbReference type="SAM" id="MobiDB-lite"/>
    </source>
</evidence>